<name>A0A1L7I371_9FLAO</name>
<dbReference type="InterPro" id="IPR018534">
    <property type="entry name" value="Tet_reg_excision_RteC"/>
</dbReference>
<dbReference type="AlphaFoldDB" id="A0A1L7I371"/>
<dbReference type="STRING" id="1229726.GRFL_0909"/>
<gene>
    <name evidence="1" type="ORF">GRFL_0909</name>
</gene>
<dbReference type="EMBL" id="CP016359">
    <property type="protein sequence ID" value="APU67633.1"/>
    <property type="molecule type" value="Genomic_DNA"/>
</dbReference>
<proteinExistence type="predicted"/>
<evidence type="ECO:0000313" key="1">
    <source>
        <dbReference type="EMBL" id="APU67633.1"/>
    </source>
</evidence>
<dbReference type="KEGG" id="gfl:GRFL_0909"/>
<keyword evidence="2" id="KW-1185">Reference proteome</keyword>
<dbReference type="OrthoDB" id="790983at2"/>
<reference evidence="1 2" key="1">
    <citation type="submission" date="2016-07" db="EMBL/GenBank/DDBJ databases">
        <title>Multi-omics approach to identify versatile polysaccharide utilization systems of a marine flavobacterium Gramella flava.</title>
        <authorList>
            <person name="Tang K."/>
        </authorList>
    </citation>
    <scope>NUCLEOTIDE SEQUENCE [LARGE SCALE GENOMIC DNA]</scope>
    <source>
        <strain evidence="1 2">JLT2011</strain>
    </source>
</reference>
<protein>
    <submittedName>
        <fullName evidence="1">Tetracycline resistance element mobilization regulatory protein rteC</fullName>
    </submittedName>
</protein>
<sequence length="276" mass="33216">MFEEVMTLFSNKLDLIVRSANSHLKKSEKGIQLCNNTISQLQHLVEQEDFENTGEEINFFKNIKPFPMSYLIYFTEIRTCELSIPKVGKTHKIRYLEKEVKKVNKFFARNNDFVHYMEQDYGYLDHQFFCRNYRNNFPFTPTINYYQYPEFTTSHDMLWAKIQALYRFIHYLRERLQELEPGNDYLYQEKRPTVLVWSGSKTALVELVYALYASQDINHGTADIKTLVAAFEDFFNIRLDNFYKTYSEIKARKKDRTKYLATLMLKLEERIYRDDQ</sequence>
<accession>A0A1L7I371</accession>
<organism evidence="1 2">
    <name type="scientific">Christiangramia flava JLT2011</name>
    <dbReference type="NCBI Taxonomy" id="1229726"/>
    <lineage>
        <taxon>Bacteria</taxon>
        <taxon>Pseudomonadati</taxon>
        <taxon>Bacteroidota</taxon>
        <taxon>Flavobacteriia</taxon>
        <taxon>Flavobacteriales</taxon>
        <taxon>Flavobacteriaceae</taxon>
        <taxon>Christiangramia</taxon>
    </lineage>
</organism>
<dbReference type="Proteomes" id="UP000186230">
    <property type="component" value="Chromosome"/>
</dbReference>
<evidence type="ECO:0000313" key="2">
    <source>
        <dbReference type="Proteomes" id="UP000186230"/>
    </source>
</evidence>
<dbReference type="Pfam" id="PF09357">
    <property type="entry name" value="RteC"/>
    <property type="match status" value="1"/>
</dbReference>
<dbReference type="RefSeq" id="WP_083643492.1">
    <property type="nucleotide sequence ID" value="NZ_AMRU01000018.1"/>
</dbReference>